<dbReference type="AlphaFoldDB" id="E5SEA0"/>
<dbReference type="RefSeq" id="XP_003377845.1">
    <property type="nucleotide sequence ID" value="XM_003377797.1"/>
</dbReference>
<evidence type="ECO:0000313" key="1">
    <source>
        <dbReference type="EMBL" id="KRY41836.1"/>
    </source>
</evidence>
<comment type="caution">
    <text evidence="1">The sequence shown here is derived from an EMBL/GenBank/DDBJ whole genome shotgun (WGS) entry which is preliminary data.</text>
</comment>
<dbReference type="Proteomes" id="UP000054776">
    <property type="component" value="Unassembled WGS sequence"/>
</dbReference>
<proteinExistence type="predicted"/>
<evidence type="ECO:0000313" key="2">
    <source>
        <dbReference type="Proteomes" id="UP000054776"/>
    </source>
</evidence>
<dbReference type="RefSeq" id="XP_003377961.1">
    <property type="nucleotide sequence ID" value="XM_003377913.1"/>
</dbReference>
<sequence>MHYHKFDSAVQKSLSPNAQQTQQYCINSTCLCNAKKYKTDRNVHHVQQRVKIDRQTETVWFSCKTTILPGCKPPSATLCGSVISPDNKTWIMPDAHICQT</sequence>
<dbReference type="HOGENOM" id="CLU_2309630_0_0_1"/>
<organism evidence="1 2">
    <name type="scientific">Trichinella spiralis</name>
    <name type="common">Trichina worm</name>
    <dbReference type="NCBI Taxonomy" id="6334"/>
    <lineage>
        <taxon>Eukaryota</taxon>
        <taxon>Metazoa</taxon>
        <taxon>Ecdysozoa</taxon>
        <taxon>Nematoda</taxon>
        <taxon>Enoplea</taxon>
        <taxon>Dorylaimia</taxon>
        <taxon>Trichinellida</taxon>
        <taxon>Trichinellidae</taxon>
        <taxon>Trichinella</taxon>
    </lineage>
</organism>
<gene>
    <name evidence="1" type="ORF">T01_3638</name>
</gene>
<reference evidence="1 2" key="1">
    <citation type="submission" date="2015-01" db="EMBL/GenBank/DDBJ databases">
        <title>Evolution of Trichinella species and genotypes.</title>
        <authorList>
            <person name="Korhonen P.K."/>
            <person name="Edoardo P."/>
            <person name="Giuseppe L.R."/>
            <person name="Gasser R.B."/>
        </authorList>
    </citation>
    <scope>NUCLEOTIDE SEQUENCE [LARGE SCALE GENOMIC DNA]</scope>
    <source>
        <strain evidence="1">ISS3</strain>
    </source>
</reference>
<dbReference type="InParanoid" id="E5SEA0"/>
<accession>E5SEA0</accession>
<dbReference type="EMBL" id="JYDH01000006">
    <property type="protein sequence ID" value="KRY41836.1"/>
    <property type="molecule type" value="Genomic_DNA"/>
</dbReference>
<name>E5SEA0_TRISP</name>
<protein>
    <submittedName>
        <fullName evidence="1">Uncharacterized protein</fullName>
    </submittedName>
</protein>
<dbReference type="OrthoDB" id="5913560at2759"/>
<dbReference type="OMA" id="MPDAHIC"/>
<dbReference type="KEGG" id="tsp:Tsp_02077"/>
<dbReference type="KEGG" id="tsp:Tsp_02069"/>
<keyword evidence="2" id="KW-1185">Reference proteome</keyword>